<gene>
    <name evidence="1" type="ORF">DPMN_014203</name>
</gene>
<protein>
    <recommendedName>
        <fullName evidence="3">Endonuclease/exonuclease/phosphatase domain-containing protein</fullName>
    </recommendedName>
</protein>
<dbReference type="AlphaFoldDB" id="A0A9D4S502"/>
<reference evidence="1" key="2">
    <citation type="submission" date="2020-11" db="EMBL/GenBank/DDBJ databases">
        <authorList>
            <person name="McCartney M.A."/>
            <person name="Auch B."/>
            <person name="Kono T."/>
            <person name="Mallez S."/>
            <person name="Becker A."/>
            <person name="Gohl D.M."/>
            <person name="Silverstein K.A.T."/>
            <person name="Koren S."/>
            <person name="Bechman K.B."/>
            <person name="Herman A."/>
            <person name="Abrahante J.E."/>
            <person name="Garbe J."/>
        </authorList>
    </citation>
    <scope>NUCLEOTIDE SEQUENCE</scope>
    <source>
        <strain evidence="1">Duluth1</strain>
        <tissue evidence="1">Whole animal</tissue>
    </source>
</reference>
<evidence type="ECO:0000313" key="2">
    <source>
        <dbReference type="Proteomes" id="UP000828390"/>
    </source>
</evidence>
<keyword evidence="2" id="KW-1185">Reference proteome</keyword>
<dbReference type="Proteomes" id="UP000828390">
    <property type="component" value="Unassembled WGS sequence"/>
</dbReference>
<sequence>MTASFLIKKKRINMDIIQGYIPTNDSQEDEKDSLNSRLSTIIQDRPKRNIIILIGDFNVKICSITEDMRRSRGRNG</sequence>
<organism evidence="1 2">
    <name type="scientific">Dreissena polymorpha</name>
    <name type="common">Zebra mussel</name>
    <name type="synonym">Mytilus polymorpha</name>
    <dbReference type="NCBI Taxonomy" id="45954"/>
    <lineage>
        <taxon>Eukaryota</taxon>
        <taxon>Metazoa</taxon>
        <taxon>Spiralia</taxon>
        <taxon>Lophotrochozoa</taxon>
        <taxon>Mollusca</taxon>
        <taxon>Bivalvia</taxon>
        <taxon>Autobranchia</taxon>
        <taxon>Heteroconchia</taxon>
        <taxon>Euheterodonta</taxon>
        <taxon>Imparidentia</taxon>
        <taxon>Neoheterodontei</taxon>
        <taxon>Myida</taxon>
        <taxon>Dreissenoidea</taxon>
        <taxon>Dreissenidae</taxon>
        <taxon>Dreissena</taxon>
    </lineage>
</organism>
<comment type="caution">
    <text evidence="1">The sequence shown here is derived from an EMBL/GenBank/DDBJ whole genome shotgun (WGS) entry which is preliminary data.</text>
</comment>
<reference evidence="1" key="1">
    <citation type="journal article" date="2019" name="bioRxiv">
        <title>The Genome of the Zebra Mussel, Dreissena polymorpha: A Resource for Invasive Species Research.</title>
        <authorList>
            <person name="McCartney M.A."/>
            <person name="Auch B."/>
            <person name="Kono T."/>
            <person name="Mallez S."/>
            <person name="Zhang Y."/>
            <person name="Obille A."/>
            <person name="Becker A."/>
            <person name="Abrahante J.E."/>
            <person name="Garbe J."/>
            <person name="Badalamenti J.P."/>
            <person name="Herman A."/>
            <person name="Mangelson H."/>
            <person name="Liachko I."/>
            <person name="Sullivan S."/>
            <person name="Sone E.D."/>
            <person name="Koren S."/>
            <person name="Silverstein K.A.T."/>
            <person name="Beckman K.B."/>
            <person name="Gohl D.M."/>
        </authorList>
    </citation>
    <scope>NUCLEOTIDE SEQUENCE</scope>
    <source>
        <strain evidence="1">Duluth1</strain>
        <tissue evidence="1">Whole animal</tissue>
    </source>
</reference>
<proteinExistence type="predicted"/>
<name>A0A9D4S502_DREPO</name>
<dbReference type="SUPFAM" id="SSF56219">
    <property type="entry name" value="DNase I-like"/>
    <property type="match status" value="1"/>
</dbReference>
<evidence type="ECO:0000313" key="1">
    <source>
        <dbReference type="EMBL" id="KAH3890132.1"/>
    </source>
</evidence>
<evidence type="ECO:0008006" key="3">
    <source>
        <dbReference type="Google" id="ProtNLM"/>
    </source>
</evidence>
<accession>A0A9D4S502</accession>
<dbReference type="EMBL" id="JAIWYP010000001">
    <property type="protein sequence ID" value="KAH3890132.1"/>
    <property type="molecule type" value="Genomic_DNA"/>
</dbReference>
<dbReference type="InterPro" id="IPR036691">
    <property type="entry name" value="Endo/exonu/phosph_ase_sf"/>
</dbReference>
<dbReference type="Gene3D" id="3.60.10.10">
    <property type="entry name" value="Endonuclease/exonuclease/phosphatase"/>
    <property type="match status" value="1"/>
</dbReference>